<keyword evidence="1" id="KW-1133">Transmembrane helix</keyword>
<accession>A0A1X1BZN6</accession>
<reference evidence="2 3" key="1">
    <citation type="journal article" date="2017" name="Antonie Van Leeuwenhoek">
        <title>Phylogenomic resolution of the bacterial genus Pantoea and its relationship with Erwinia and Tatumella.</title>
        <authorList>
            <person name="Palmer M."/>
            <person name="Steenkamp E.T."/>
            <person name="Coetzee M.P."/>
            <person name="Chan W.Y."/>
            <person name="van Zyl E."/>
            <person name="De Maayer P."/>
            <person name="Coutinho T.A."/>
            <person name="Blom J."/>
            <person name="Smits T.H."/>
            <person name="Duffy B."/>
            <person name="Venter S.N."/>
        </authorList>
    </citation>
    <scope>NUCLEOTIDE SEQUENCE [LARGE SCALE GENOMIC DNA]</scope>
    <source>
        <strain evidence="2 3">LMG 24534</strain>
    </source>
</reference>
<keyword evidence="1" id="KW-0472">Membrane</keyword>
<protein>
    <submittedName>
        <fullName evidence="2">Uncharacterized protein</fullName>
    </submittedName>
</protein>
<organism evidence="2 3">
    <name type="scientific">Pantoea conspicua</name>
    <dbReference type="NCBI Taxonomy" id="472705"/>
    <lineage>
        <taxon>Bacteria</taxon>
        <taxon>Pseudomonadati</taxon>
        <taxon>Pseudomonadota</taxon>
        <taxon>Gammaproteobacteria</taxon>
        <taxon>Enterobacterales</taxon>
        <taxon>Erwiniaceae</taxon>
        <taxon>Pantoea</taxon>
    </lineage>
</organism>
<keyword evidence="1" id="KW-0812">Transmembrane</keyword>
<sequence length="63" mass="7493">MAINEQSILMRHTRKQSCFLMHFKMRPDNSKDFINIAICLYTMAFILIIVTSHYINRVAKARF</sequence>
<dbReference type="AlphaFoldDB" id="A0A1X1BZN6"/>
<proteinExistence type="predicted"/>
<evidence type="ECO:0000313" key="2">
    <source>
        <dbReference type="EMBL" id="ORM54450.1"/>
    </source>
</evidence>
<dbReference type="Proteomes" id="UP000193933">
    <property type="component" value="Unassembled WGS sequence"/>
</dbReference>
<comment type="caution">
    <text evidence="2">The sequence shown here is derived from an EMBL/GenBank/DDBJ whole genome shotgun (WGS) entry which is preliminary data.</text>
</comment>
<gene>
    <name evidence="2" type="ORF">HA41_05535</name>
</gene>
<name>A0A1X1BZN6_9GAMM</name>
<feature type="transmembrane region" description="Helical" evidence="1">
    <location>
        <begin position="33"/>
        <end position="55"/>
    </location>
</feature>
<evidence type="ECO:0000256" key="1">
    <source>
        <dbReference type="SAM" id="Phobius"/>
    </source>
</evidence>
<keyword evidence="3" id="KW-1185">Reference proteome</keyword>
<dbReference type="EMBL" id="MLFN01000009">
    <property type="protein sequence ID" value="ORM54450.1"/>
    <property type="molecule type" value="Genomic_DNA"/>
</dbReference>
<evidence type="ECO:0000313" key="3">
    <source>
        <dbReference type="Proteomes" id="UP000193933"/>
    </source>
</evidence>